<reference evidence="1" key="1">
    <citation type="submission" date="2023-06" db="EMBL/GenBank/DDBJ databases">
        <title>Genomic analysis of the entomopathogenic nematode Steinernema hermaphroditum.</title>
        <authorList>
            <person name="Schwarz E.M."/>
            <person name="Heppert J.K."/>
            <person name="Baniya A."/>
            <person name="Schwartz H.T."/>
            <person name="Tan C.-H."/>
            <person name="Antoshechkin I."/>
            <person name="Sternberg P.W."/>
            <person name="Goodrich-Blair H."/>
            <person name="Dillman A.R."/>
        </authorList>
    </citation>
    <scope>NUCLEOTIDE SEQUENCE</scope>
    <source>
        <strain evidence="1">PS9179</strain>
        <tissue evidence="1">Whole animal</tissue>
    </source>
</reference>
<comment type="caution">
    <text evidence="1">The sequence shown here is derived from an EMBL/GenBank/DDBJ whole genome shotgun (WGS) entry which is preliminary data.</text>
</comment>
<proteinExistence type="predicted"/>
<sequence>MQFLMLTGSSPHFICQPIPEIHWWPYESYRMNGVEKSKSYRCSRGSSSGFLTERHVRSLDAAQPRHNNINCLTGIGTSATAGPENVIYIEASSNWSESSPVRTIWKLPVDNMLEPYEEYIQTLRKAEAQLQND</sequence>
<keyword evidence="2" id="KW-1185">Reference proteome</keyword>
<gene>
    <name evidence="1" type="ORF">QR680_000344</name>
</gene>
<dbReference type="EMBL" id="JAUCMV010000005">
    <property type="protein sequence ID" value="KAK0393669.1"/>
    <property type="molecule type" value="Genomic_DNA"/>
</dbReference>
<dbReference type="Proteomes" id="UP001175271">
    <property type="component" value="Unassembled WGS sequence"/>
</dbReference>
<dbReference type="AlphaFoldDB" id="A0AA39GW96"/>
<accession>A0AA39GW96</accession>
<name>A0AA39GW96_9BILA</name>
<protein>
    <submittedName>
        <fullName evidence="1">Uncharacterized protein</fullName>
    </submittedName>
</protein>
<organism evidence="1 2">
    <name type="scientific">Steinernema hermaphroditum</name>
    <dbReference type="NCBI Taxonomy" id="289476"/>
    <lineage>
        <taxon>Eukaryota</taxon>
        <taxon>Metazoa</taxon>
        <taxon>Ecdysozoa</taxon>
        <taxon>Nematoda</taxon>
        <taxon>Chromadorea</taxon>
        <taxon>Rhabditida</taxon>
        <taxon>Tylenchina</taxon>
        <taxon>Panagrolaimomorpha</taxon>
        <taxon>Strongyloidoidea</taxon>
        <taxon>Steinernematidae</taxon>
        <taxon>Steinernema</taxon>
    </lineage>
</organism>
<evidence type="ECO:0000313" key="1">
    <source>
        <dbReference type="EMBL" id="KAK0393669.1"/>
    </source>
</evidence>
<evidence type="ECO:0000313" key="2">
    <source>
        <dbReference type="Proteomes" id="UP001175271"/>
    </source>
</evidence>